<evidence type="ECO:0000313" key="2">
    <source>
        <dbReference type="EMBL" id="SER77351.1"/>
    </source>
</evidence>
<reference evidence="3" key="1">
    <citation type="submission" date="2016-10" db="EMBL/GenBank/DDBJ databases">
        <authorList>
            <person name="Varghese N."/>
            <person name="Submissions S."/>
        </authorList>
    </citation>
    <scope>NUCLEOTIDE SEQUENCE [LARGE SCALE GENOMIC DNA]</scope>
    <source>
        <strain evidence="3">CGMCC 4.3525</strain>
    </source>
</reference>
<name>A0A1H9RX63_9PSEU</name>
<feature type="compositionally biased region" description="Polar residues" evidence="1">
    <location>
        <begin position="235"/>
        <end position="244"/>
    </location>
</feature>
<feature type="region of interest" description="Disordered" evidence="1">
    <location>
        <begin position="1"/>
        <end position="31"/>
    </location>
</feature>
<organism evidence="2 3">
    <name type="scientific">Lentzea xinjiangensis</name>
    <dbReference type="NCBI Taxonomy" id="402600"/>
    <lineage>
        <taxon>Bacteria</taxon>
        <taxon>Bacillati</taxon>
        <taxon>Actinomycetota</taxon>
        <taxon>Actinomycetes</taxon>
        <taxon>Pseudonocardiales</taxon>
        <taxon>Pseudonocardiaceae</taxon>
        <taxon>Lentzea</taxon>
    </lineage>
</organism>
<dbReference type="AlphaFoldDB" id="A0A1H9RX63"/>
<evidence type="ECO:0000313" key="3">
    <source>
        <dbReference type="Proteomes" id="UP000199352"/>
    </source>
</evidence>
<feature type="compositionally biased region" description="Low complexity" evidence="1">
    <location>
        <begin position="16"/>
        <end position="27"/>
    </location>
</feature>
<dbReference type="Proteomes" id="UP000199352">
    <property type="component" value="Unassembled WGS sequence"/>
</dbReference>
<accession>A0A1H9RX63</accession>
<evidence type="ECO:0000256" key="1">
    <source>
        <dbReference type="SAM" id="MobiDB-lite"/>
    </source>
</evidence>
<proteinExistence type="predicted"/>
<protein>
    <submittedName>
        <fullName evidence="2">Uncharacterized protein</fullName>
    </submittedName>
</protein>
<dbReference type="STRING" id="402600.SAMN05216188_115115"/>
<feature type="compositionally biased region" description="Low complexity" evidence="1">
    <location>
        <begin position="190"/>
        <end position="226"/>
    </location>
</feature>
<feature type="region of interest" description="Disordered" evidence="1">
    <location>
        <begin position="179"/>
        <end position="244"/>
    </location>
</feature>
<keyword evidence="3" id="KW-1185">Reference proteome</keyword>
<sequence length="244" mass="26714">MNPAGGLVRGAGSPDGATGTRATVGGVESTGPGRGVEIDDIIENGRLRTTVTAVRLRLREQFRMRTSPFDQRLCQRQHLRDRRSQRVRDFRRKRLIATLANDETLFAHLFQCARQNAIVQDSVFVRPILVDGIRVDRGKNLYPTQRAVPECHQDGGYPLVPEKVLQVIQSTKDPVISLRHRASPCSLTGPPLRARSSRPAAGPSPSLPSRRSRLLSATAPSPSASPGDECRASHVTPNGRSRPP</sequence>
<gene>
    <name evidence="2" type="ORF">SAMN05216188_115115</name>
</gene>
<dbReference type="EMBL" id="FOFR01000015">
    <property type="protein sequence ID" value="SER77351.1"/>
    <property type="molecule type" value="Genomic_DNA"/>
</dbReference>